<dbReference type="Proteomes" id="UP000322267">
    <property type="component" value="Unassembled WGS sequence"/>
</dbReference>
<dbReference type="OrthoDB" id="2426620at2"/>
<accession>A0A5D4NV23</accession>
<evidence type="ECO:0000256" key="1">
    <source>
        <dbReference type="SAM" id="MobiDB-lite"/>
    </source>
</evidence>
<comment type="caution">
    <text evidence="3">The sequence shown here is derived from an EMBL/GenBank/DDBJ whole genome shotgun (WGS) entry which is preliminary data.</text>
</comment>
<reference evidence="3 4" key="1">
    <citation type="submission" date="2019-08" db="EMBL/GenBank/DDBJ databases">
        <title>Bacillus genomes from the desert of Cuatro Cienegas, Coahuila.</title>
        <authorList>
            <person name="Olmedo-Alvarez G."/>
        </authorList>
    </citation>
    <scope>NUCLEOTIDE SEQUENCE [LARGE SCALE GENOMIC DNA]</scope>
    <source>
        <strain evidence="3 4">CH34_1T</strain>
    </source>
</reference>
<name>A0A5D4NV23_9BACI</name>
<evidence type="ECO:0000259" key="2">
    <source>
        <dbReference type="Pfam" id="PF12728"/>
    </source>
</evidence>
<dbReference type="AlphaFoldDB" id="A0A5D4NV23"/>
<protein>
    <submittedName>
        <fullName evidence="3">Helix-turn-helix domain-containing protein</fullName>
    </submittedName>
</protein>
<organism evidence="3 4">
    <name type="scientific">Rossellomorea vietnamensis</name>
    <dbReference type="NCBI Taxonomy" id="218284"/>
    <lineage>
        <taxon>Bacteria</taxon>
        <taxon>Bacillati</taxon>
        <taxon>Bacillota</taxon>
        <taxon>Bacilli</taxon>
        <taxon>Bacillales</taxon>
        <taxon>Bacillaceae</taxon>
        <taxon>Rossellomorea</taxon>
    </lineage>
</organism>
<dbReference type="Gene3D" id="1.10.1660.10">
    <property type="match status" value="1"/>
</dbReference>
<evidence type="ECO:0000313" key="3">
    <source>
        <dbReference type="EMBL" id="TYS17719.1"/>
    </source>
</evidence>
<evidence type="ECO:0000313" key="4">
    <source>
        <dbReference type="Proteomes" id="UP000322267"/>
    </source>
</evidence>
<proteinExistence type="predicted"/>
<dbReference type="Pfam" id="PF12728">
    <property type="entry name" value="HTH_17"/>
    <property type="match status" value="1"/>
</dbReference>
<dbReference type="InterPro" id="IPR041657">
    <property type="entry name" value="HTH_17"/>
</dbReference>
<sequence length="241" mass="27659">MFITKWQTDQGLWQSALTLVRSRHYTDAAEVIKAIAAQTVQSIGGTISFQSFPTPTKKLEEEEVLYMQALSKEIAQLAEERKKDKVAELTTEYLDRFVHLLSETKRDSDYLHRELLKGLIEFKLTSQEKHFKLVKTVKTFDKSTLPKTVSVEFEKAGYVTPSEAAVIGGVSDQTIRRWCEKGKFPEAFKTDGGHWRIPQKYFKMSIEQAREADAFMKKADEETRDQLGGDVDEFDLDLDYS</sequence>
<dbReference type="EMBL" id="VTEI01000003">
    <property type="protein sequence ID" value="TYS17719.1"/>
    <property type="molecule type" value="Genomic_DNA"/>
</dbReference>
<gene>
    <name evidence="3" type="ORF">FZC78_07610</name>
</gene>
<dbReference type="RefSeq" id="WP_148939053.1">
    <property type="nucleotide sequence ID" value="NZ_VTEI01000003.1"/>
</dbReference>
<feature type="domain" description="Helix-turn-helix" evidence="2">
    <location>
        <begin position="158"/>
        <end position="208"/>
    </location>
</feature>
<feature type="compositionally biased region" description="Acidic residues" evidence="1">
    <location>
        <begin position="230"/>
        <end position="241"/>
    </location>
</feature>
<feature type="region of interest" description="Disordered" evidence="1">
    <location>
        <begin position="221"/>
        <end position="241"/>
    </location>
</feature>
<dbReference type="InterPro" id="IPR009061">
    <property type="entry name" value="DNA-bd_dom_put_sf"/>
</dbReference>
<dbReference type="SUPFAM" id="SSF46955">
    <property type="entry name" value="Putative DNA-binding domain"/>
    <property type="match status" value="1"/>
</dbReference>